<accession>A0AA88GAQ0</accession>
<dbReference type="AlphaFoldDB" id="A0AA88GAQ0"/>
<organism evidence="1 2">
    <name type="scientific">Naegleria lovaniensis</name>
    <name type="common">Amoeba</name>
    <dbReference type="NCBI Taxonomy" id="51637"/>
    <lineage>
        <taxon>Eukaryota</taxon>
        <taxon>Discoba</taxon>
        <taxon>Heterolobosea</taxon>
        <taxon>Tetramitia</taxon>
        <taxon>Eutetramitia</taxon>
        <taxon>Vahlkampfiidae</taxon>
        <taxon>Naegleria</taxon>
    </lineage>
</organism>
<dbReference type="EMBL" id="PYSW02000046">
    <property type="protein sequence ID" value="KAG2374340.1"/>
    <property type="molecule type" value="Genomic_DNA"/>
</dbReference>
<evidence type="ECO:0000313" key="1">
    <source>
        <dbReference type="EMBL" id="KAG2374340.1"/>
    </source>
</evidence>
<evidence type="ECO:0000313" key="2">
    <source>
        <dbReference type="Proteomes" id="UP000816034"/>
    </source>
</evidence>
<comment type="caution">
    <text evidence="1">The sequence shown here is derived from an EMBL/GenBank/DDBJ whole genome shotgun (WGS) entry which is preliminary data.</text>
</comment>
<gene>
    <name evidence="1" type="ORF">C9374_010910</name>
</gene>
<proteinExistence type="predicted"/>
<reference evidence="1 2" key="1">
    <citation type="journal article" date="2018" name="BMC Genomics">
        <title>The genome of Naegleria lovaniensis, the basis for a comparative approach to unravel pathogenicity factors of the human pathogenic amoeba N. fowleri.</title>
        <authorList>
            <person name="Liechti N."/>
            <person name="Schurch N."/>
            <person name="Bruggmann R."/>
            <person name="Wittwer M."/>
        </authorList>
    </citation>
    <scope>NUCLEOTIDE SEQUENCE [LARGE SCALE GENOMIC DNA]</scope>
    <source>
        <strain evidence="1 2">ATCC 30569</strain>
    </source>
</reference>
<protein>
    <submittedName>
        <fullName evidence="1">Uncharacterized protein</fullName>
    </submittedName>
</protein>
<dbReference type="Proteomes" id="UP000816034">
    <property type="component" value="Unassembled WGS sequence"/>
</dbReference>
<name>A0AA88GAQ0_NAELO</name>
<dbReference type="GeneID" id="68103364"/>
<sequence>MKINSANDQPKKQTDLNSSLPLGLFKKDSSRAHIVLLKLSNIEWIQVLAYGVFDQDFRECRNLFLSCKTIYEMTHENDWFWKLMIHIMLWPHVKKNRGCYGSVPTMGQFIRDVDSLAVLAKKTKFHTRLIKRDDPPKTIFLTIYRKVVCSTGYHEFVPRFSQGICLDRYLEKVDFNLKNNFHVQRMANNNAFLIRNFERFLIKMRYDNEYAGSALDFELEAYQISLSLAFRNAVQSSCSLLKLEIEQLHTIVSGDTLFKNRLQAINQLIDRKEAYSELLEVACDHYRFCVAKYHKKPNFDQILQEDFIKILEKLNERKYYSWSLIGSSYSSIFSLIFKRIYLETVSLTNKFSLIERLPSNIVLPFPVSHFTIFESIINELHTYCEPYNHTISFYSDHSLFSFISHHYESTKSIANAIMNKKVHYLVRLKDMLDFVTFHHDKFIDIVSLTKIYLEQNQSGIEIIASVLNNIFVKNISFETQSQLIEQMIKNFQEMEESLQEQPFNLLHSLCCNYYQHLSDLESSSHFTQEEIQMKVTILSNDFNKMAQYLSSLGFHRPCKDSKIIESILTSRLKRFFNDNPYENIPSTLTGTLNFLSFDFSSTEVVDIATLIDRNHFGCPQLMFYSSMKIETAFGNQQWMDCFAYLCGLLEQEKRSSSKLFEFNIAPLEEYSLTDFKHELYSSLIVCYFDMTKVLP</sequence>
<dbReference type="RefSeq" id="XP_044543514.1">
    <property type="nucleotide sequence ID" value="XM_044686507.1"/>
</dbReference>
<keyword evidence="2" id="KW-1185">Reference proteome</keyword>